<dbReference type="EMBL" id="JASCZI010121860">
    <property type="protein sequence ID" value="MED6163161.1"/>
    <property type="molecule type" value="Genomic_DNA"/>
</dbReference>
<feature type="region of interest" description="Disordered" evidence="1">
    <location>
        <begin position="29"/>
        <end position="71"/>
    </location>
</feature>
<keyword evidence="3" id="KW-1185">Reference proteome</keyword>
<name>A0ABU6UPX3_9FABA</name>
<comment type="caution">
    <text evidence="2">The sequence shown here is derived from an EMBL/GenBank/DDBJ whole genome shotgun (WGS) entry which is preliminary data.</text>
</comment>
<gene>
    <name evidence="2" type="ORF">PIB30_077185</name>
</gene>
<organism evidence="2 3">
    <name type="scientific">Stylosanthes scabra</name>
    <dbReference type="NCBI Taxonomy" id="79078"/>
    <lineage>
        <taxon>Eukaryota</taxon>
        <taxon>Viridiplantae</taxon>
        <taxon>Streptophyta</taxon>
        <taxon>Embryophyta</taxon>
        <taxon>Tracheophyta</taxon>
        <taxon>Spermatophyta</taxon>
        <taxon>Magnoliopsida</taxon>
        <taxon>eudicotyledons</taxon>
        <taxon>Gunneridae</taxon>
        <taxon>Pentapetalae</taxon>
        <taxon>rosids</taxon>
        <taxon>fabids</taxon>
        <taxon>Fabales</taxon>
        <taxon>Fabaceae</taxon>
        <taxon>Papilionoideae</taxon>
        <taxon>50 kb inversion clade</taxon>
        <taxon>dalbergioids sensu lato</taxon>
        <taxon>Dalbergieae</taxon>
        <taxon>Pterocarpus clade</taxon>
        <taxon>Stylosanthes</taxon>
    </lineage>
</organism>
<proteinExistence type="predicted"/>
<protein>
    <submittedName>
        <fullName evidence="2">Uncharacterized protein</fullName>
    </submittedName>
</protein>
<evidence type="ECO:0000313" key="3">
    <source>
        <dbReference type="Proteomes" id="UP001341840"/>
    </source>
</evidence>
<feature type="compositionally biased region" description="Polar residues" evidence="1">
    <location>
        <begin position="39"/>
        <end position="71"/>
    </location>
</feature>
<accession>A0ABU6UPX3</accession>
<dbReference type="Proteomes" id="UP001341840">
    <property type="component" value="Unassembled WGS sequence"/>
</dbReference>
<evidence type="ECO:0000256" key="1">
    <source>
        <dbReference type="SAM" id="MobiDB-lite"/>
    </source>
</evidence>
<reference evidence="2 3" key="1">
    <citation type="journal article" date="2023" name="Plants (Basel)">
        <title>Bridging the Gap: Combining Genomics and Transcriptomics Approaches to Understand Stylosanthes scabra, an Orphan Legume from the Brazilian Caatinga.</title>
        <authorList>
            <person name="Ferreira-Neto J.R.C."/>
            <person name="da Silva M.D."/>
            <person name="Binneck E."/>
            <person name="de Melo N.F."/>
            <person name="da Silva R.H."/>
            <person name="de Melo A.L.T.M."/>
            <person name="Pandolfi V."/>
            <person name="Bustamante F.O."/>
            <person name="Brasileiro-Vidal A.C."/>
            <person name="Benko-Iseppon A.M."/>
        </authorList>
    </citation>
    <scope>NUCLEOTIDE SEQUENCE [LARGE SCALE GENOMIC DNA]</scope>
    <source>
        <tissue evidence="2">Leaves</tissue>
    </source>
</reference>
<sequence length="71" mass="7820">MTHQPVAMNFRPMCHKTTGLDNARLACRKRKMSMDASRASESNNTAQGDRTSKKPATNALSRCMSSNSHHG</sequence>
<evidence type="ECO:0000313" key="2">
    <source>
        <dbReference type="EMBL" id="MED6163161.1"/>
    </source>
</evidence>